<sequence length="82" mass="8459">MNDRALIRAGTAGAVLAAICCATPFLAGVLPLAGLGAWLAGAGPVVLPLMVACFALVAWAIHRRRAKADRSETKIHNEGVKP</sequence>
<dbReference type="Gene3D" id="1.10.287.910">
    <property type="entry name" value="bacterial mercury transporter, merf"/>
    <property type="match status" value="1"/>
</dbReference>
<keyword evidence="1" id="KW-0812">Transmembrane</keyword>
<feature type="transmembrane region" description="Helical" evidence="1">
    <location>
        <begin position="37"/>
        <end position="61"/>
    </location>
</feature>
<gene>
    <name evidence="2" type="ORF">GCM10017643_07080</name>
</gene>
<dbReference type="EMBL" id="BSFJ01000004">
    <property type="protein sequence ID" value="GLK70593.1"/>
    <property type="molecule type" value="Genomic_DNA"/>
</dbReference>
<reference evidence="2" key="1">
    <citation type="journal article" date="2014" name="Int. J. Syst. Evol. Microbiol.">
        <title>Complete genome sequence of Corynebacterium casei LMG S-19264T (=DSM 44701T), isolated from a smear-ripened cheese.</title>
        <authorList>
            <consortium name="US DOE Joint Genome Institute (JGI-PGF)"/>
            <person name="Walter F."/>
            <person name="Albersmeier A."/>
            <person name="Kalinowski J."/>
            <person name="Ruckert C."/>
        </authorList>
    </citation>
    <scope>NUCLEOTIDE SEQUENCE</scope>
    <source>
        <strain evidence="2">VKM B-2484</strain>
    </source>
</reference>
<dbReference type="RefSeq" id="WP_061026727.1">
    <property type="nucleotide sequence ID" value="NZ_BSFJ01000004.1"/>
</dbReference>
<keyword evidence="3" id="KW-1185">Reference proteome</keyword>
<comment type="caution">
    <text evidence="2">The sequence shown here is derived from an EMBL/GenBank/DDBJ whole genome shotgun (WGS) entry which is preliminary data.</text>
</comment>
<proteinExistence type="predicted"/>
<reference evidence="2" key="2">
    <citation type="submission" date="2023-01" db="EMBL/GenBank/DDBJ databases">
        <authorList>
            <person name="Sun Q."/>
            <person name="Evtushenko L."/>
        </authorList>
    </citation>
    <scope>NUCLEOTIDE SEQUENCE</scope>
    <source>
        <strain evidence="2">VKM B-2484</strain>
    </source>
</reference>
<dbReference type="Proteomes" id="UP001143370">
    <property type="component" value="Unassembled WGS sequence"/>
</dbReference>
<dbReference type="AlphaFoldDB" id="A0A9W6J6E6"/>
<evidence type="ECO:0000256" key="1">
    <source>
        <dbReference type="SAM" id="Phobius"/>
    </source>
</evidence>
<keyword evidence="1" id="KW-0472">Membrane</keyword>
<accession>A0A9W6J6E6</accession>
<evidence type="ECO:0000313" key="2">
    <source>
        <dbReference type="EMBL" id="GLK70593.1"/>
    </source>
</evidence>
<name>A0A9W6J6E6_9HYPH</name>
<evidence type="ECO:0000313" key="3">
    <source>
        <dbReference type="Proteomes" id="UP001143370"/>
    </source>
</evidence>
<protein>
    <recommendedName>
        <fullName evidence="4">Mercuric ion transport protein</fullName>
    </recommendedName>
</protein>
<keyword evidence="1" id="KW-1133">Transmembrane helix</keyword>
<evidence type="ECO:0008006" key="4">
    <source>
        <dbReference type="Google" id="ProtNLM"/>
    </source>
</evidence>
<organism evidence="2 3">
    <name type="scientific">Ancylobacter dichloromethanicus</name>
    <dbReference type="NCBI Taxonomy" id="518825"/>
    <lineage>
        <taxon>Bacteria</taxon>
        <taxon>Pseudomonadati</taxon>
        <taxon>Pseudomonadota</taxon>
        <taxon>Alphaproteobacteria</taxon>
        <taxon>Hyphomicrobiales</taxon>
        <taxon>Xanthobacteraceae</taxon>
        <taxon>Ancylobacter</taxon>
    </lineage>
</organism>